<dbReference type="AlphaFoldDB" id="A0A5B7HGU7"/>
<name>A0A5B7HGU7_PORTR</name>
<dbReference type="Proteomes" id="UP000324222">
    <property type="component" value="Unassembled WGS sequence"/>
</dbReference>
<reference evidence="1 2" key="1">
    <citation type="submission" date="2019-05" db="EMBL/GenBank/DDBJ databases">
        <title>Another draft genome of Portunus trituberculatus and its Hox gene families provides insights of decapod evolution.</title>
        <authorList>
            <person name="Jeong J.-H."/>
            <person name="Song I."/>
            <person name="Kim S."/>
            <person name="Choi T."/>
            <person name="Kim D."/>
            <person name="Ryu S."/>
            <person name="Kim W."/>
        </authorList>
    </citation>
    <scope>NUCLEOTIDE SEQUENCE [LARGE SCALE GENOMIC DNA]</scope>
    <source>
        <tissue evidence="1">Muscle</tissue>
    </source>
</reference>
<sequence>MSQEDPRWLGDSVPLSGSGQACDGVRIPNLVLLPTLAPCQACQDPGQGTKDIIKKCASSADSFGLWLILTRLIQPLLLAYMGVQLGRLCKTNELAAACFGFILLNLQKYTGSNIL</sequence>
<gene>
    <name evidence="1" type="ORF">E2C01_062270</name>
</gene>
<organism evidence="1 2">
    <name type="scientific">Portunus trituberculatus</name>
    <name type="common">Swimming crab</name>
    <name type="synonym">Neptunus trituberculatus</name>
    <dbReference type="NCBI Taxonomy" id="210409"/>
    <lineage>
        <taxon>Eukaryota</taxon>
        <taxon>Metazoa</taxon>
        <taxon>Ecdysozoa</taxon>
        <taxon>Arthropoda</taxon>
        <taxon>Crustacea</taxon>
        <taxon>Multicrustacea</taxon>
        <taxon>Malacostraca</taxon>
        <taxon>Eumalacostraca</taxon>
        <taxon>Eucarida</taxon>
        <taxon>Decapoda</taxon>
        <taxon>Pleocyemata</taxon>
        <taxon>Brachyura</taxon>
        <taxon>Eubrachyura</taxon>
        <taxon>Portunoidea</taxon>
        <taxon>Portunidae</taxon>
        <taxon>Portuninae</taxon>
        <taxon>Portunus</taxon>
    </lineage>
</organism>
<comment type="caution">
    <text evidence="1">The sequence shown here is derived from an EMBL/GenBank/DDBJ whole genome shotgun (WGS) entry which is preliminary data.</text>
</comment>
<proteinExistence type="predicted"/>
<protein>
    <submittedName>
        <fullName evidence="1">Uncharacterized protein</fullName>
    </submittedName>
</protein>
<accession>A0A5B7HGU7</accession>
<evidence type="ECO:0000313" key="1">
    <source>
        <dbReference type="EMBL" id="MPC68078.1"/>
    </source>
</evidence>
<dbReference type="PROSITE" id="PS51257">
    <property type="entry name" value="PROKAR_LIPOPROTEIN"/>
    <property type="match status" value="1"/>
</dbReference>
<dbReference type="EMBL" id="VSRR010027252">
    <property type="protein sequence ID" value="MPC68078.1"/>
    <property type="molecule type" value="Genomic_DNA"/>
</dbReference>
<keyword evidence="2" id="KW-1185">Reference proteome</keyword>
<evidence type="ECO:0000313" key="2">
    <source>
        <dbReference type="Proteomes" id="UP000324222"/>
    </source>
</evidence>